<feature type="binding site" evidence="3">
    <location>
        <position position="136"/>
    </location>
    <ligand>
        <name>a divalent metal cation</name>
        <dbReference type="ChEBI" id="CHEBI:60240"/>
    </ligand>
</feature>
<keyword evidence="5" id="KW-1185">Reference proteome</keyword>
<dbReference type="OrthoDB" id="118635at2"/>
<evidence type="ECO:0000256" key="2">
    <source>
        <dbReference type="ARBA" id="ARBA00022723"/>
    </source>
</evidence>
<dbReference type="Gene3D" id="1.20.120.450">
    <property type="entry name" value="dinb family like domain"/>
    <property type="match status" value="1"/>
</dbReference>
<organism evidence="4 5">
    <name type="scientific">Hymenobacter jeollabukensis</name>
    <dbReference type="NCBI Taxonomy" id="2025313"/>
    <lineage>
        <taxon>Bacteria</taxon>
        <taxon>Pseudomonadati</taxon>
        <taxon>Bacteroidota</taxon>
        <taxon>Cytophagia</taxon>
        <taxon>Cytophagales</taxon>
        <taxon>Hymenobacteraceae</taxon>
        <taxon>Hymenobacter</taxon>
    </lineage>
</organism>
<dbReference type="PANTHER" id="PTHR37302:SF3">
    <property type="entry name" value="DAMAGE-INDUCIBLE PROTEIN DINB"/>
    <property type="match status" value="1"/>
</dbReference>
<evidence type="ECO:0000313" key="5">
    <source>
        <dbReference type="Proteomes" id="UP000305517"/>
    </source>
</evidence>
<sequence length="159" mass="17596">MHAILRDQYALVQSARGALLDYCATLAPADFVVPLPAFNDGNIRDLLVHTANTYRHWLGVVARQHPRTYFDVAAVPDVAAVRACFALVDQLMLDFLAHAAGREQQAELLAVPGRPAPLPLTPLQLFTHVITHEFHHKGQVLSMSRQLGYVPVDTDVIRT</sequence>
<gene>
    <name evidence="4" type="ORF">FDY95_18855</name>
</gene>
<protein>
    <submittedName>
        <fullName evidence="4">DUF664 domain-containing protein</fullName>
    </submittedName>
</protein>
<accession>A0A5R8WM93</accession>
<evidence type="ECO:0000313" key="4">
    <source>
        <dbReference type="EMBL" id="TLM90078.1"/>
    </source>
</evidence>
<feature type="binding site" evidence="3">
    <location>
        <position position="49"/>
    </location>
    <ligand>
        <name>a divalent metal cation</name>
        <dbReference type="ChEBI" id="CHEBI:60240"/>
    </ligand>
</feature>
<feature type="binding site" evidence="3">
    <location>
        <position position="132"/>
    </location>
    <ligand>
        <name>a divalent metal cation</name>
        <dbReference type="ChEBI" id="CHEBI:60240"/>
    </ligand>
</feature>
<dbReference type="Pfam" id="PF05163">
    <property type="entry name" value="DinB"/>
    <property type="match status" value="1"/>
</dbReference>
<reference evidence="4 5" key="1">
    <citation type="submission" date="2019-05" db="EMBL/GenBank/DDBJ databases">
        <title>Hymenobacter edaphi sp. nov., isolated from abandoned arsenic-contaminated farmland soil.</title>
        <authorList>
            <person name="Nie L."/>
        </authorList>
    </citation>
    <scope>NUCLEOTIDE SEQUENCE [LARGE SCALE GENOMIC DNA]</scope>
    <source>
        <strain evidence="4 5">1-3-3-8</strain>
    </source>
</reference>
<dbReference type="EMBL" id="VAJM01000010">
    <property type="protein sequence ID" value="TLM90078.1"/>
    <property type="molecule type" value="Genomic_DNA"/>
</dbReference>
<dbReference type="PANTHER" id="PTHR37302">
    <property type="entry name" value="SLR1116 PROTEIN"/>
    <property type="match status" value="1"/>
</dbReference>
<keyword evidence="2 3" id="KW-0479">Metal-binding</keyword>
<comment type="caution">
    <text evidence="4">The sequence shown here is derived from an EMBL/GenBank/DDBJ whole genome shotgun (WGS) entry which is preliminary data.</text>
</comment>
<dbReference type="AlphaFoldDB" id="A0A5R8WM93"/>
<dbReference type="GO" id="GO:0046872">
    <property type="term" value="F:metal ion binding"/>
    <property type="evidence" value="ECO:0007669"/>
    <property type="project" value="UniProtKB-KW"/>
</dbReference>
<evidence type="ECO:0000256" key="1">
    <source>
        <dbReference type="ARBA" id="ARBA00008635"/>
    </source>
</evidence>
<dbReference type="SUPFAM" id="SSF109854">
    <property type="entry name" value="DinB/YfiT-like putative metalloenzymes"/>
    <property type="match status" value="1"/>
</dbReference>
<dbReference type="Proteomes" id="UP000305517">
    <property type="component" value="Unassembled WGS sequence"/>
</dbReference>
<dbReference type="InterPro" id="IPR007837">
    <property type="entry name" value="DinB"/>
</dbReference>
<comment type="similarity">
    <text evidence="1">Belongs to the DinB family.</text>
</comment>
<name>A0A5R8WM93_9BACT</name>
<proteinExistence type="inferred from homology"/>
<dbReference type="InterPro" id="IPR034660">
    <property type="entry name" value="DinB/YfiT-like"/>
</dbReference>
<evidence type="ECO:0000256" key="3">
    <source>
        <dbReference type="PIRSR" id="PIRSR607837-1"/>
    </source>
</evidence>
<dbReference type="RefSeq" id="WP_138080078.1">
    <property type="nucleotide sequence ID" value="NZ_VAJM01000010.1"/>
</dbReference>